<keyword evidence="1" id="KW-1133">Transmembrane helix</keyword>
<keyword evidence="2" id="KW-0732">Signal</keyword>
<dbReference type="RefSeq" id="WP_215648637.1">
    <property type="nucleotide sequence ID" value="NZ_LT598928.1"/>
</dbReference>
<evidence type="ECO:0000256" key="2">
    <source>
        <dbReference type="SAM" id="SignalP"/>
    </source>
</evidence>
<reference evidence="3" key="1">
    <citation type="submission" date="2016-04" db="EMBL/GenBank/DDBJ databases">
        <authorList>
            <person name="Evans L.H."/>
            <person name="Alamgir A."/>
            <person name="Owens N."/>
            <person name="Weber N.D."/>
            <person name="Virtaneva K."/>
            <person name="Barbian K."/>
            <person name="Babar A."/>
            <person name="Rosenke K."/>
        </authorList>
    </citation>
    <scope>NUCLEOTIDE SEQUENCE</scope>
    <source>
        <strain evidence="3">92-2</strain>
    </source>
</reference>
<name>A0A212KIJ2_9BACT</name>
<proteinExistence type="predicted"/>
<evidence type="ECO:0000256" key="1">
    <source>
        <dbReference type="SAM" id="Phobius"/>
    </source>
</evidence>
<gene>
    <name evidence="3" type="ORF">KM92DES2_20078</name>
</gene>
<feature type="chain" id="PRO_5012487998" description="Transmembrane protein" evidence="2">
    <location>
        <begin position="29"/>
        <end position="252"/>
    </location>
</feature>
<keyword evidence="1" id="KW-0472">Membrane</keyword>
<dbReference type="InterPro" id="IPR019088">
    <property type="entry name" value="CHP02186-rel_TM"/>
</dbReference>
<protein>
    <recommendedName>
        <fullName evidence="4">Transmembrane protein</fullName>
    </recommendedName>
</protein>
<dbReference type="AlphaFoldDB" id="A0A212KIJ2"/>
<dbReference type="EMBL" id="FLUP01000002">
    <property type="protein sequence ID" value="SBW11459.1"/>
    <property type="molecule type" value="Genomic_DNA"/>
</dbReference>
<keyword evidence="1" id="KW-0812">Transmembrane</keyword>
<dbReference type="Pfam" id="PF09608">
    <property type="entry name" value="Alph_Pro_TM"/>
    <property type="match status" value="1"/>
</dbReference>
<evidence type="ECO:0008006" key="4">
    <source>
        <dbReference type="Google" id="ProtNLM"/>
    </source>
</evidence>
<feature type="transmembrane region" description="Helical" evidence="1">
    <location>
        <begin position="224"/>
        <end position="245"/>
    </location>
</feature>
<accession>A0A212KIJ2</accession>
<evidence type="ECO:0000313" key="3">
    <source>
        <dbReference type="EMBL" id="SBW11459.1"/>
    </source>
</evidence>
<organism evidence="3">
    <name type="scientific">uncultured Desulfovibrio sp</name>
    <dbReference type="NCBI Taxonomy" id="167968"/>
    <lineage>
        <taxon>Bacteria</taxon>
        <taxon>Pseudomonadati</taxon>
        <taxon>Thermodesulfobacteriota</taxon>
        <taxon>Desulfovibrionia</taxon>
        <taxon>Desulfovibrionales</taxon>
        <taxon>Desulfovibrionaceae</taxon>
        <taxon>Desulfovibrio</taxon>
        <taxon>environmental samples</taxon>
    </lineage>
</organism>
<sequence length="252" mass="26608">MRGQILLRIIPAAALTITLCLASFAVHAAETVVLTETPSDINISASYRGTTLHVEGLAPQDSAIAVRFAGEKTDLALRQKGKVFDLLWMNLGTVHLHNVPSVFLVASSRPLADVGGADLGLEAVRKAITAEENKGDALDIPTELIKLKQQDGLYRESTRGITVADNGSFTANMPIPSRMSPGAYTLEVFALRNGSIAGSASAPVTVRLVGMPAWIDHMARDNSLLYGILSTLIAILGGLAIGIVFQSRGGAH</sequence>
<feature type="signal peptide" evidence="2">
    <location>
        <begin position="1"/>
        <end position="28"/>
    </location>
</feature>